<reference evidence="2" key="1">
    <citation type="journal article" date="2015" name="Int. J. Syst. Evol. Microbiol.">
        <title>Rhizobium alvei sp. nov., isolated from a freshwater river.</title>
        <authorList>
            <person name="Sheu S.Y."/>
            <person name="Huang H.W."/>
            <person name="Young C.C."/>
            <person name="Chen W.M."/>
        </authorList>
    </citation>
    <scope>NUCLEOTIDE SEQUENCE</scope>
    <source>
        <strain evidence="2">TNR-22</strain>
    </source>
</reference>
<name>A0ABT8YMI3_9HYPH</name>
<evidence type="ECO:0000313" key="3">
    <source>
        <dbReference type="Proteomes" id="UP001174932"/>
    </source>
</evidence>
<dbReference type="GO" id="GO:0016787">
    <property type="term" value="F:hydrolase activity"/>
    <property type="evidence" value="ECO:0007669"/>
    <property type="project" value="UniProtKB-KW"/>
</dbReference>
<dbReference type="Gene3D" id="3.40.710.10">
    <property type="entry name" value="DD-peptidase/beta-lactamase superfamily"/>
    <property type="match status" value="1"/>
</dbReference>
<evidence type="ECO:0000259" key="1">
    <source>
        <dbReference type="Pfam" id="PF00144"/>
    </source>
</evidence>
<reference evidence="2" key="2">
    <citation type="submission" date="2023-07" db="EMBL/GenBank/DDBJ databases">
        <authorList>
            <person name="Shen H."/>
        </authorList>
    </citation>
    <scope>NUCLEOTIDE SEQUENCE</scope>
    <source>
        <strain evidence="2">TNR-22</strain>
    </source>
</reference>
<dbReference type="EC" id="3.1.1.103" evidence="2"/>
<dbReference type="PANTHER" id="PTHR43283">
    <property type="entry name" value="BETA-LACTAMASE-RELATED"/>
    <property type="match status" value="1"/>
</dbReference>
<evidence type="ECO:0000313" key="2">
    <source>
        <dbReference type="EMBL" id="MDO6964811.1"/>
    </source>
</evidence>
<dbReference type="RefSeq" id="WP_304376739.1">
    <property type="nucleotide sequence ID" value="NZ_JAUOZU010000008.1"/>
</dbReference>
<protein>
    <submittedName>
        <fullName evidence="2">Serine hydrolase domain-containing protein</fullName>
        <ecNumber evidence="2">3.1.1.103</ecNumber>
    </submittedName>
</protein>
<dbReference type="SUPFAM" id="SSF56601">
    <property type="entry name" value="beta-lactamase/transpeptidase-like"/>
    <property type="match status" value="1"/>
</dbReference>
<comment type="caution">
    <text evidence="2">The sequence shown here is derived from an EMBL/GenBank/DDBJ whole genome shotgun (WGS) entry which is preliminary data.</text>
</comment>
<keyword evidence="3" id="KW-1185">Reference proteome</keyword>
<feature type="domain" description="Beta-lactamase-related" evidence="1">
    <location>
        <begin position="7"/>
        <end position="353"/>
    </location>
</feature>
<dbReference type="PANTHER" id="PTHR43283:SF3">
    <property type="entry name" value="BETA-LACTAMASE FAMILY PROTEIN (AFU_ORTHOLOGUE AFUA_5G07500)"/>
    <property type="match status" value="1"/>
</dbReference>
<gene>
    <name evidence="2" type="ORF">Q4481_12660</name>
</gene>
<organism evidence="2 3">
    <name type="scientific">Rhizobium alvei</name>
    <dbReference type="NCBI Taxonomy" id="1132659"/>
    <lineage>
        <taxon>Bacteria</taxon>
        <taxon>Pseudomonadati</taxon>
        <taxon>Pseudomonadota</taxon>
        <taxon>Alphaproteobacteria</taxon>
        <taxon>Hyphomicrobiales</taxon>
        <taxon>Rhizobiaceae</taxon>
        <taxon>Rhizobium/Agrobacterium group</taxon>
        <taxon>Rhizobium</taxon>
    </lineage>
</organism>
<dbReference type="Pfam" id="PF00144">
    <property type="entry name" value="Beta-lactamase"/>
    <property type="match status" value="1"/>
</dbReference>
<keyword evidence="2" id="KW-0378">Hydrolase</keyword>
<dbReference type="InterPro" id="IPR001466">
    <property type="entry name" value="Beta-lactam-related"/>
</dbReference>
<dbReference type="EMBL" id="JAUOZU010000008">
    <property type="protein sequence ID" value="MDO6964811.1"/>
    <property type="molecule type" value="Genomic_DNA"/>
</dbReference>
<dbReference type="InterPro" id="IPR012338">
    <property type="entry name" value="Beta-lactam/transpept-like"/>
</dbReference>
<dbReference type="InterPro" id="IPR050789">
    <property type="entry name" value="Diverse_Enzym_Activities"/>
</dbReference>
<accession>A0ABT8YMI3</accession>
<proteinExistence type="predicted"/>
<dbReference type="Proteomes" id="UP001174932">
    <property type="component" value="Unassembled WGS sequence"/>
</dbReference>
<sequence length="371" mass="39665">MTLEDRLNRIIDTAIEAGRIVGTAILVRKNGAPVFTRAAGMADREAQIPVELDTIFRFASVTKPLVAATALAMIEKGLFSLDSLISDHLNWFQPPNPDGTPAQVTIRHLLTHTSGMAYDPELERLPPDLAINCGLSNTDLDFDTNFSRFNKRGLAFEPGSQWAYSPSTDVLGALIAKVHGGTLEEAVSHYITAPLGMVDTHFHVTDMKRLATPYADGETAAIRMPDPWVGRDPDGWTLSFSPARLFNARAYQSGGAGMVGTAGDFMTFLECLRTGGAPVLGNEIVSAGMSNQIGLLPYDPGMRFGFFGAVVTDSALSGQPSSPGTVRWGGVYGNSWFVDPANGLSMVLMSNTALEGCTGAFPVDITNAIYA</sequence>